<feature type="binding site" evidence="8">
    <location>
        <position position="78"/>
    </location>
    <ligand>
        <name>substrate</name>
    </ligand>
</feature>
<evidence type="ECO:0000256" key="2">
    <source>
        <dbReference type="ARBA" id="ARBA00010219"/>
    </source>
</evidence>
<keyword evidence="8" id="KW-0963">Cytoplasm</keyword>
<evidence type="ECO:0000256" key="1">
    <source>
        <dbReference type="ARBA" id="ARBA00005196"/>
    </source>
</evidence>
<evidence type="ECO:0000256" key="6">
    <source>
        <dbReference type="ARBA" id="ARBA00023235"/>
    </source>
</evidence>
<comment type="catalytic activity">
    <reaction evidence="7 8">
        <text>(2S,6S)-2,6-diaminopimelate = meso-2,6-diaminopimelate</text>
        <dbReference type="Rhea" id="RHEA:15393"/>
        <dbReference type="ChEBI" id="CHEBI:57609"/>
        <dbReference type="ChEBI" id="CHEBI:57791"/>
        <dbReference type="EC" id="5.1.1.7"/>
    </reaction>
</comment>
<feature type="active site" description="Proton acceptor" evidence="8">
    <location>
        <position position="226"/>
    </location>
</feature>
<comment type="caution">
    <text evidence="8">Lacks conserved residue(s) required for the propagation of feature annotation.</text>
</comment>
<dbReference type="EC" id="5.1.1.7" evidence="3 8"/>
<name>A0A9D2QE09_9CORY</name>
<comment type="subunit">
    <text evidence="8">Homodimer.</text>
</comment>
<proteinExistence type="inferred from homology"/>
<comment type="pathway">
    <text evidence="1 8">Amino-acid biosynthesis; L-lysine biosynthesis via DAP pathway; DL-2,6-diaminopimelate from LL-2,6-diaminopimelate: step 1/1.</text>
</comment>
<protein>
    <recommendedName>
        <fullName evidence="3 8">Diaminopimelate epimerase</fullName>
        <shortName evidence="8">DAP epimerase</shortName>
        <ecNumber evidence="3 8">5.1.1.7</ecNumber>
    </recommendedName>
    <alternativeName>
        <fullName evidence="8">PLP-independent amino acid racemase</fullName>
    </alternativeName>
</protein>
<dbReference type="SUPFAM" id="SSF54506">
    <property type="entry name" value="Diaminopimelate epimerase-like"/>
    <property type="match status" value="2"/>
</dbReference>
<feature type="binding site" evidence="8">
    <location>
        <begin position="88"/>
        <end position="89"/>
    </location>
    <ligand>
        <name>substrate</name>
    </ligand>
</feature>
<dbReference type="Pfam" id="PF01678">
    <property type="entry name" value="DAP_epimerase"/>
    <property type="match status" value="2"/>
</dbReference>
<feature type="active site" evidence="9">
    <location>
        <position position="87"/>
    </location>
</feature>
<dbReference type="GO" id="GO:0009089">
    <property type="term" value="P:lysine biosynthetic process via diaminopimelate"/>
    <property type="evidence" value="ECO:0007669"/>
    <property type="project" value="UniProtKB-UniRule"/>
</dbReference>
<feature type="active site" description="Proton donor" evidence="8">
    <location>
        <position position="87"/>
    </location>
</feature>
<evidence type="ECO:0000256" key="5">
    <source>
        <dbReference type="ARBA" id="ARBA00023154"/>
    </source>
</evidence>
<feature type="binding site" evidence="8">
    <location>
        <begin position="227"/>
        <end position="228"/>
    </location>
    <ligand>
        <name>substrate</name>
    </ligand>
</feature>
<keyword evidence="6 8" id="KW-0413">Isomerase</keyword>
<comment type="caution">
    <text evidence="10">The sequence shown here is derived from an EMBL/GenBank/DDBJ whole genome shotgun (WGS) entry which is preliminary data.</text>
</comment>
<dbReference type="Proteomes" id="UP000823858">
    <property type="component" value="Unassembled WGS sequence"/>
</dbReference>
<dbReference type="AlphaFoldDB" id="A0A9D2QE09"/>
<feature type="binding site" evidence="8">
    <location>
        <position position="199"/>
    </location>
    <ligand>
        <name>substrate</name>
    </ligand>
</feature>
<evidence type="ECO:0000256" key="4">
    <source>
        <dbReference type="ARBA" id="ARBA00022605"/>
    </source>
</evidence>
<dbReference type="HAMAP" id="MF_00197">
    <property type="entry name" value="DAP_epimerase"/>
    <property type="match status" value="1"/>
</dbReference>
<keyword evidence="4 8" id="KW-0028">Amino-acid biosynthesis</keyword>
<sequence length="294" mass="30173">MDIVKGHGTGNDFVVVPDPGADLELTTERIQALADRHRGVGADGVIRIATAGVLVDAGVLDALPEGVDADDWFMDYYNADGSIAEMCGNGVRVFSHALRALGFTDATEIPVGTRAGRRDVVVHSADTTDAEVSVGMGVPRTFGTSVARQDDVTFEGLAVDMGNPHLACVVPGLDPAGLAALNVGLVPTWDDRVFPDGVNLELVTALDDGTVHMRVHERGVGETLSCGTGTVAAAVAAVAAERNSGQDGGAGAAAADRTVRVVIPGGEVEVTLSAEGPAVLRGPSRLVFSTRVTV</sequence>
<dbReference type="PROSITE" id="PS01326">
    <property type="entry name" value="DAP_EPIMERASE"/>
    <property type="match status" value="1"/>
</dbReference>
<comment type="function">
    <text evidence="8">Catalyzes the stereoinversion of LL-2,6-diaminopimelate (L,L-DAP) to meso-diaminopimelate (meso-DAP), a precursor of L-lysine and an essential component of the bacterial peptidoglycan.</text>
</comment>
<feature type="site" description="Could be important to modulate the pK values of the two catalytic cysteine residues" evidence="8">
    <location>
        <position position="217"/>
    </location>
</feature>
<feature type="site" description="Could be important to modulate the pK values of the two catalytic cysteine residues" evidence="8">
    <location>
        <position position="165"/>
    </location>
</feature>
<evidence type="ECO:0000313" key="11">
    <source>
        <dbReference type="Proteomes" id="UP000823858"/>
    </source>
</evidence>
<accession>A0A9D2QE09</accession>
<evidence type="ECO:0000256" key="3">
    <source>
        <dbReference type="ARBA" id="ARBA00013080"/>
    </source>
</evidence>
<keyword evidence="5 8" id="KW-0457">Lysine biosynthesis</keyword>
<evidence type="ECO:0000256" key="8">
    <source>
        <dbReference type="HAMAP-Rule" id="MF_00197"/>
    </source>
</evidence>
<comment type="subcellular location">
    <subcellularLocation>
        <location evidence="8">Cytoplasm</location>
    </subcellularLocation>
</comment>
<dbReference type="PANTHER" id="PTHR31689">
    <property type="entry name" value="DIAMINOPIMELATE EPIMERASE, CHLOROPLASTIC"/>
    <property type="match status" value="1"/>
</dbReference>
<dbReference type="GO" id="GO:0008837">
    <property type="term" value="F:diaminopimelate epimerase activity"/>
    <property type="evidence" value="ECO:0007669"/>
    <property type="project" value="UniProtKB-UniRule"/>
</dbReference>
<dbReference type="PANTHER" id="PTHR31689:SF0">
    <property type="entry name" value="DIAMINOPIMELATE EPIMERASE"/>
    <property type="match status" value="1"/>
</dbReference>
<gene>
    <name evidence="8 10" type="primary">dapF</name>
    <name evidence="10" type="ORF">H9751_02130</name>
</gene>
<reference evidence="10" key="2">
    <citation type="submission" date="2021-04" db="EMBL/GenBank/DDBJ databases">
        <authorList>
            <person name="Gilroy R."/>
        </authorList>
    </citation>
    <scope>NUCLEOTIDE SEQUENCE</scope>
    <source>
        <strain evidence="10">ChiHjej13B12-4958</strain>
    </source>
</reference>
<dbReference type="InterPro" id="IPR018510">
    <property type="entry name" value="DAP_epimerase_AS"/>
</dbReference>
<dbReference type="NCBIfam" id="TIGR00652">
    <property type="entry name" value="DapF"/>
    <property type="match status" value="1"/>
</dbReference>
<reference evidence="10" key="1">
    <citation type="journal article" date="2021" name="PeerJ">
        <title>Extensive microbial diversity within the chicken gut microbiome revealed by metagenomics and culture.</title>
        <authorList>
            <person name="Gilroy R."/>
            <person name="Ravi A."/>
            <person name="Getino M."/>
            <person name="Pursley I."/>
            <person name="Horton D.L."/>
            <person name="Alikhan N.F."/>
            <person name="Baker D."/>
            <person name="Gharbi K."/>
            <person name="Hall N."/>
            <person name="Watson M."/>
            <person name="Adriaenssens E.M."/>
            <person name="Foster-Nyarko E."/>
            <person name="Jarju S."/>
            <person name="Secka A."/>
            <person name="Antonio M."/>
            <person name="Oren A."/>
            <person name="Chaudhuri R.R."/>
            <person name="La Ragione R."/>
            <person name="Hildebrand F."/>
            <person name="Pallen M.J."/>
        </authorList>
    </citation>
    <scope>NUCLEOTIDE SEQUENCE</scope>
    <source>
        <strain evidence="10">ChiHjej13B12-4958</strain>
    </source>
</reference>
<evidence type="ECO:0000256" key="7">
    <source>
        <dbReference type="ARBA" id="ARBA00051712"/>
    </source>
</evidence>
<dbReference type="InterPro" id="IPR001653">
    <property type="entry name" value="DAP_epimerase_DapF"/>
</dbReference>
<organism evidence="10 11">
    <name type="scientific">Candidatus Corynebacterium faecigallinarum</name>
    <dbReference type="NCBI Taxonomy" id="2838528"/>
    <lineage>
        <taxon>Bacteria</taxon>
        <taxon>Bacillati</taxon>
        <taxon>Actinomycetota</taxon>
        <taxon>Actinomycetes</taxon>
        <taxon>Mycobacteriales</taxon>
        <taxon>Corynebacteriaceae</taxon>
        <taxon>Corynebacterium</taxon>
    </lineage>
</organism>
<feature type="binding site" evidence="8">
    <location>
        <begin position="217"/>
        <end position="218"/>
    </location>
    <ligand>
        <name>substrate</name>
    </ligand>
</feature>
<dbReference type="EMBL" id="DWVP01000004">
    <property type="protein sequence ID" value="HJC84349.1"/>
    <property type="molecule type" value="Genomic_DNA"/>
</dbReference>
<comment type="similarity">
    <text evidence="2 8">Belongs to the diaminopimelate epimerase family.</text>
</comment>
<feature type="binding site" evidence="8">
    <location>
        <position position="11"/>
    </location>
    <ligand>
        <name>substrate</name>
    </ligand>
</feature>
<dbReference type="Gene3D" id="3.10.310.10">
    <property type="entry name" value="Diaminopimelate Epimerase, Chain A, domain 1"/>
    <property type="match status" value="2"/>
</dbReference>
<evidence type="ECO:0000256" key="9">
    <source>
        <dbReference type="PROSITE-ProRule" id="PRU10125"/>
    </source>
</evidence>
<dbReference type="GO" id="GO:0005829">
    <property type="term" value="C:cytosol"/>
    <property type="evidence" value="ECO:0007669"/>
    <property type="project" value="TreeGrafter"/>
</dbReference>
<evidence type="ECO:0000313" key="10">
    <source>
        <dbReference type="EMBL" id="HJC84349.1"/>
    </source>
</evidence>
<feature type="binding site" evidence="8">
    <location>
        <position position="163"/>
    </location>
    <ligand>
        <name>substrate</name>
    </ligand>
</feature>